<accession>A0AAV3ZYP8</accession>
<dbReference type="EMBL" id="BLXT01003087">
    <property type="protein sequence ID" value="GFO00454.1"/>
    <property type="molecule type" value="Genomic_DNA"/>
</dbReference>
<dbReference type="Proteomes" id="UP000735302">
    <property type="component" value="Unassembled WGS sequence"/>
</dbReference>
<proteinExistence type="predicted"/>
<gene>
    <name evidence="1" type="ORF">PoB_002695900</name>
</gene>
<dbReference type="AlphaFoldDB" id="A0AAV3ZYP8"/>
<protein>
    <submittedName>
        <fullName evidence="1">Uncharacterized protein</fullName>
    </submittedName>
</protein>
<reference evidence="1 2" key="1">
    <citation type="journal article" date="2021" name="Elife">
        <title>Chloroplast acquisition without the gene transfer in kleptoplastic sea slugs, Plakobranchus ocellatus.</title>
        <authorList>
            <person name="Maeda T."/>
            <person name="Takahashi S."/>
            <person name="Yoshida T."/>
            <person name="Shimamura S."/>
            <person name="Takaki Y."/>
            <person name="Nagai Y."/>
            <person name="Toyoda A."/>
            <person name="Suzuki Y."/>
            <person name="Arimoto A."/>
            <person name="Ishii H."/>
            <person name="Satoh N."/>
            <person name="Nishiyama T."/>
            <person name="Hasebe M."/>
            <person name="Maruyama T."/>
            <person name="Minagawa J."/>
            <person name="Obokata J."/>
            <person name="Shigenobu S."/>
        </authorList>
    </citation>
    <scope>NUCLEOTIDE SEQUENCE [LARGE SCALE GENOMIC DNA]</scope>
</reference>
<organism evidence="1 2">
    <name type="scientific">Plakobranchus ocellatus</name>
    <dbReference type="NCBI Taxonomy" id="259542"/>
    <lineage>
        <taxon>Eukaryota</taxon>
        <taxon>Metazoa</taxon>
        <taxon>Spiralia</taxon>
        <taxon>Lophotrochozoa</taxon>
        <taxon>Mollusca</taxon>
        <taxon>Gastropoda</taxon>
        <taxon>Heterobranchia</taxon>
        <taxon>Euthyneura</taxon>
        <taxon>Panpulmonata</taxon>
        <taxon>Sacoglossa</taxon>
        <taxon>Placobranchoidea</taxon>
        <taxon>Plakobranchidae</taxon>
        <taxon>Plakobranchus</taxon>
    </lineage>
</organism>
<sequence length="122" mass="13081">MIWLATSFLKVSKLGYDLADNRGIVGSSLSECQRGTLFHPQSWLAKFLCPRSCVQLASIEWRVHGPVSIYLQLGGRVHGPVSSISGVAVSIVLCPASISWVAVSIVLCPASISGRVFLNSPK</sequence>
<name>A0AAV3ZYP8_9GAST</name>
<evidence type="ECO:0000313" key="2">
    <source>
        <dbReference type="Proteomes" id="UP000735302"/>
    </source>
</evidence>
<evidence type="ECO:0000313" key="1">
    <source>
        <dbReference type="EMBL" id="GFO00454.1"/>
    </source>
</evidence>
<comment type="caution">
    <text evidence="1">The sequence shown here is derived from an EMBL/GenBank/DDBJ whole genome shotgun (WGS) entry which is preliminary data.</text>
</comment>
<keyword evidence="2" id="KW-1185">Reference proteome</keyword>